<dbReference type="RefSeq" id="WP_014449327.1">
    <property type="nucleotide sequence ID" value="NC_017094.1"/>
</dbReference>
<keyword evidence="5" id="KW-1185">Reference proteome</keyword>
<gene>
    <name evidence="4" type="ordered locus">LFE_1146</name>
</gene>
<dbReference type="KEGG" id="lfc:LFE_1146"/>
<dbReference type="PANTHER" id="PTHR10188">
    <property type="entry name" value="L-ASPARAGINASE"/>
    <property type="match status" value="1"/>
</dbReference>
<dbReference type="PATRIC" id="fig|1162668.3.peg.1328"/>
<name>I0INI8_LEPFC</name>
<evidence type="ECO:0000256" key="1">
    <source>
        <dbReference type="PIRSR" id="PIRSR600246-1"/>
    </source>
</evidence>
<feature type="binding site" evidence="2">
    <location>
        <begin position="206"/>
        <end position="209"/>
    </location>
    <ligand>
        <name>substrate</name>
    </ligand>
</feature>
<dbReference type="OrthoDB" id="9780217at2"/>
<accession>I0INI8</accession>
<dbReference type="CDD" id="cd04512">
    <property type="entry name" value="Ntn_Asparaginase_2_like"/>
    <property type="match status" value="1"/>
</dbReference>
<dbReference type="InterPro" id="IPR000246">
    <property type="entry name" value="Peptidase_T2"/>
</dbReference>
<evidence type="ECO:0000313" key="4">
    <source>
        <dbReference type="EMBL" id="BAM06837.1"/>
    </source>
</evidence>
<feature type="active site" description="Nucleophile" evidence="1">
    <location>
        <position position="155"/>
    </location>
</feature>
<evidence type="ECO:0000313" key="5">
    <source>
        <dbReference type="Proteomes" id="UP000007382"/>
    </source>
</evidence>
<dbReference type="AlphaFoldDB" id="I0INI8"/>
<feature type="site" description="Cleavage; by autolysis" evidence="3">
    <location>
        <begin position="154"/>
        <end position="155"/>
    </location>
</feature>
<organism evidence="4 5">
    <name type="scientific">Leptospirillum ferrooxidans (strain C2-3)</name>
    <dbReference type="NCBI Taxonomy" id="1162668"/>
    <lineage>
        <taxon>Bacteria</taxon>
        <taxon>Pseudomonadati</taxon>
        <taxon>Nitrospirota</taxon>
        <taxon>Nitrospiria</taxon>
        <taxon>Nitrospirales</taxon>
        <taxon>Nitrospiraceae</taxon>
        <taxon>Leptospirillum</taxon>
    </lineage>
</organism>
<evidence type="ECO:0000256" key="2">
    <source>
        <dbReference type="PIRSR" id="PIRSR600246-2"/>
    </source>
</evidence>
<dbReference type="EMBL" id="AP012342">
    <property type="protein sequence ID" value="BAM06837.1"/>
    <property type="molecule type" value="Genomic_DNA"/>
</dbReference>
<dbReference type="Proteomes" id="UP000007382">
    <property type="component" value="Chromosome"/>
</dbReference>
<dbReference type="GO" id="GO:0016787">
    <property type="term" value="F:hydrolase activity"/>
    <property type="evidence" value="ECO:0007669"/>
    <property type="project" value="InterPro"/>
</dbReference>
<dbReference type="eggNOG" id="COG1446">
    <property type="taxonomic scope" value="Bacteria"/>
</dbReference>
<dbReference type="Gene3D" id="3.60.20.30">
    <property type="entry name" value="(Glycosyl)asparaginase"/>
    <property type="match status" value="1"/>
</dbReference>
<proteinExistence type="predicted"/>
<dbReference type="PANTHER" id="PTHR10188:SF43">
    <property type="entry name" value="ASPARAGINASE (EUROFUNG)"/>
    <property type="match status" value="1"/>
</dbReference>
<dbReference type="InterPro" id="IPR029055">
    <property type="entry name" value="Ntn_hydrolases_N"/>
</dbReference>
<dbReference type="HOGENOM" id="CLU_021603_1_2_0"/>
<protein>
    <submittedName>
        <fullName evidence="4">Putative asparaginase</fullName>
    </submittedName>
</protein>
<dbReference type="STRING" id="1162668.LFE_1146"/>
<evidence type="ECO:0000256" key="3">
    <source>
        <dbReference type="PIRSR" id="PIRSR600246-3"/>
    </source>
</evidence>
<feature type="binding site" evidence="2">
    <location>
        <begin position="183"/>
        <end position="186"/>
    </location>
    <ligand>
        <name>substrate</name>
    </ligand>
</feature>
<sequence>MTPLILLHCGLGTQETPTSREFLARTLLAAKGFLLEGESALSISWMVVSELEKSGLFNAGLGAISQDDGVVRRDVGTMNGKDLKSLGLMSLVATPSPMDLLVRLYGRTRHVLLSGVMAESWGVRHHISTPGKLSLPSEKAMAIWDQKMGNPGGGTVGAVVRDIDGHVAATTSTGGMGDMLPGRIGDSSVPGAGYYADDELGAISMTGHGEGILAMSMGIRLLEAHQSAENPIVARNNCQKIMDSLERRTSYQAGAILVSQKNGPLVLHLGDRMLTGYLSEKETLLIRDQWPGQSIPDPLQTLSGP</sequence>
<dbReference type="SUPFAM" id="SSF56235">
    <property type="entry name" value="N-terminal nucleophile aminohydrolases (Ntn hydrolases)"/>
    <property type="match status" value="1"/>
</dbReference>
<reference evidence="4 5" key="1">
    <citation type="journal article" date="2012" name="J. Bacteriol.">
        <title>Complete Genome Sequence of Leptospirillum ferrooxidans Strain C2-3, Isolated from a Fresh Volcanic Ash Deposit on the Island of Miyake, Japan.</title>
        <authorList>
            <person name="Fujimura R."/>
            <person name="Sato Y."/>
            <person name="Nishizawa T."/>
            <person name="Oshima K."/>
            <person name="Kim S.-W."/>
            <person name="Hattori M."/>
            <person name="Kamijo T."/>
            <person name="Ohta H."/>
        </authorList>
    </citation>
    <scope>NUCLEOTIDE SEQUENCE [LARGE SCALE GENOMIC DNA]</scope>
    <source>
        <strain evidence="4 5">C2-3</strain>
    </source>
</reference>
<dbReference type="Pfam" id="PF01112">
    <property type="entry name" value="Asparaginase_2"/>
    <property type="match status" value="1"/>
</dbReference>
<reference evidence="5" key="2">
    <citation type="submission" date="2012-03" db="EMBL/GenBank/DDBJ databases">
        <title>The complete genome sequence of the pioneer microbe on fresh volcanic deposit, Leptospirillum ferrooxidans strain C2-3.</title>
        <authorList>
            <person name="Fujimura R."/>
            <person name="Sato Y."/>
            <person name="Nishizawa T."/>
            <person name="Nanba K."/>
            <person name="Oshima K."/>
            <person name="Hattori M."/>
            <person name="Kamijo T."/>
            <person name="Ohta H."/>
        </authorList>
    </citation>
    <scope>NUCLEOTIDE SEQUENCE [LARGE SCALE GENOMIC DNA]</scope>
    <source>
        <strain evidence="5">C2-3</strain>
    </source>
</reference>
<dbReference type="GO" id="GO:0005737">
    <property type="term" value="C:cytoplasm"/>
    <property type="evidence" value="ECO:0007669"/>
    <property type="project" value="TreeGrafter"/>
</dbReference>